<proteinExistence type="predicted"/>
<evidence type="ECO:0000256" key="1">
    <source>
        <dbReference type="SAM" id="MobiDB-lite"/>
    </source>
</evidence>
<feature type="region of interest" description="Disordered" evidence="1">
    <location>
        <begin position="1"/>
        <end position="42"/>
    </location>
</feature>
<evidence type="ECO:0000313" key="2">
    <source>
        <dbReference type="EMBL" id="SDJ47140.1"/>
    </source>
</evidence>
<feature type="compositionally biased region" description="Low complexity" evidence="1">
    <location>
        <begin position="26"/>
        <end position="42"/>
    </location>
</feature>
<keyword evidence="3" id="KW-1185">Reference proteome</keyword>
<evidence type="ECO:0000313" key="3">
    <source>
        <dbReference type="Proteomes" id="UP000199155"/>
    </source>
</evidence>
<dbReference type="EMBL" id="FNFF01000001">
    <property type="protein sequence ID" value="SDJ47140.1"/>
    <property type="molecule type" value="Genomic_DNA"/>
</dbReference>
<reference evidence="2 3" key="1">
    <citation type="submission" date="2016-10" db="EMBL/GenBank/DDBJ databases">
        <authorList>
            <person name="de Groot N.N."/>
        </authorList>
    </citation>
    <scope>NUCLEOTIDE SEQUENCE [LARGE SCALE GENOMIC DNA]</scope>
    <source>
        <strain evidence="2 3">CGMCC 4.5727</strain>
    </source>
</reference>
<accession>A0A1G8U299</accession>
<gene>
    <name evidence="2" type="ORF">SAMN05421806_101555</name>
</gene>
<dbReference type="Proteomes" id="UP000199155">
    <property type="component" value="Unassembled WGS sequence"/>
</dbReference>
<dbReference type="RefSeq" id="WP_281251110.1">
    <property type="nucleotide sequence ID" value="NZ_FNFF01000001.1"/>
</dbReference>
<protein>
    <submittedName>
        <fullName evidence="2">Uncharacterized protein</fullName>
    </submittedName>
</protein>
<sequence length="42" mass="4159">MGTLGGSGPPNGFTNTLGPPWDKPVTTAASRTRTGATATELA</sequence>
<dbReference type="STRING" id="417292.SAMN05421806_101555"/>
<dbReference type="AlphaFoldDB" id="A0A1G8U299"/>
<name>A0A1G8U299_9ACTN</name>
<organism evidence="2 3">
    <name type="scientific">Streptomyces indicus</name>
    <dbReference type="NCBI Taxonomy" id="417292"/>
    <lineage>
        <taxon>Bacteria</taxon>
        <taxon>Bacillati</taxon>
        <taxon>Actinomycetota</taxon>
        <taxon>Actinomycetes</taxon>
        <taxon>Kitasatosporales</taxon>
        <taxon>Streptomycetaceae</taxon>
        <taxon>Streptomyces</taxon>
    </lineage>
</organism>